<evidence type="ECO:0000313" key="5">
    <source>
        <dbReference type="EMBL" id="KAK8509765.1"/>
    </source>
</evidence>
<evidence type="ECO:0000256" key="1">
    <source>
        <dbReference type="ARBA" id="ARBA00004123"/>
    </source>
</evidence>
<dbReference type="InterPro" id="IPR031425">
    <property type="entry name" value="NPR1/NH1-interacting"/>
</dbReference>
<feature type="compositionally biased region" description="Polar residues" evidence="4">
    <location>
        <begin position="84"/>
        <end position="99"/>
    </location>
</feature>
<dbReference type="Proteomes" id="UP001472677">
    <property type="component" value="Unassembled WGS sequence"/>
</dbReference>
<comment type="caution">
    <text evidence="5">The sequence shown here is derived from an EMBL/GenBank/DDBJ whole genome shotgun (WGS) entry which is preliminary data.</text>
</comment>
<dbReference type="EMBL" id="JBBPBM010000090">
    <property type="protein sequence ID" value="KAK8509765.1"/>
    <property type="molecule type" value="Genomic_DNA"/>
</dbReference>
<keyword evidence="3" id="KW-0539">Nucleus</keyword>
<gene>
    <name evidence="5" type="ORF">V6N12_001841</name>
</gene>
<protein>
    <submittedName>
        <fullName evidence="5">Uncharacterized protein</fullName>
    </submittedName>
</protein>
<evidence type="ECO:0000256" key="3">
    <source>
        <dbReference type="ARBA" id="ARBA00023242"/>
    </source>
</evidence>
<evidence type="ECO:0000256" key="2">
    <source>
        <dbReference type="ARBA" id="ARBA00009937"/>
    </source>
</evidence>
<dbReference type="PANTHER" id="PTHR33669:SF13">
    <property type="match status" value="1"/>
</dbReference>
<proteinExistence type="inferred from homology"/>
<feature type="region of interest" description="Disordered" evidence="4">
    <location>
        <begin position="1"/>
        <end position="33"/>
    </location>
</feature>
<evidence type="ECO:0000256" key="4">
    <source>
        <dbReference type="SAM" id="MobiDB-lite"/>
    </source>
</evidence>
<dbReference type="Pfam" id="PF15699">
    <property type="entry name" value="NPR1_interact"/>
    <property type="match status" value="1"/>
</dbReference>
<keyword evidence="6" id="KW-1185">Reference proteome</keyword>
<comment type="similarity">
    <text evidence="2">Belongs to the NPR1-interactor family.</text>
</comment>
<accession>A0ABR2BRR6</accession>
<feature type="region of interest" description="Disordered" evidence="4">
    <location>
        <begin position="79"/>
        <end position="120"/>
    </location>
</feature>
<comment type="subcellular location">
    <subcellularLocation>
        <location evidence="1">Nucleus</location>
    </subcellularLocation>
</comment>
<reference evidence="5 6" key="1">
    <citation type="journal article" date="2024" name="G3 (Bethesda)">
        <title>Genome assembly of Hibiscus sabdariffa L. provides insights into metabolisms of medicinal natural products.</title>
        <authorList>
            <person name="Kim T."/>
        </authorList>
    </citation>
    <scope>NUCLEOTIDE SEQUENCE [LARGE SCALE GENOMIC DNA]</scope>
    <source>
        <strain evidence="5">TK-2024</strain>
        <tissue evidence="5">Old leaves</tissue>
    </source>
</reference>
<dbReference type="PANTHER" id="PTHR33669">
    <property type="entry name" value="PROTEIN NEGATIVE REGULATOR OF RESISTANCE"/>
    <property type="match status" value="1"/>
</dbReference>
<evidence type="ECO:0000313" key="6">
    <source>
        <dbReference type="Proteomes" id="UP001472677"/>
    </source>
</evidence>
<name>A0ABR2BRR6_9ROSI</name>
<feature type="compositionally biased region" description="Basic and acidic residues" evidence="4">
    <location>
        <begin position="100"/>
        <end position="120"/>
    </location>
</feature>
<sequence>MKRKHMEARTKETPPPPVADGNHSEEEEEEEEEKIKAFFSLVRNIRDARNQMLIGSQVTKEAAKEKSTWTPSFQWEDFADQDQPYLTNNTTATLPSSSKNNDEQKTKRNEHHDLDLNLSL</sequence>
<organism evidence="5 6">
    <name type="scientific">Hibiscus sabdariffa</name>
    <name type="common">roselle</name>
    <dbReference type="NCBI Taxonomy" id="183260"/>
    <lineage>
        <taxon>Eukaryota</taxon>
        <taxon>Viridiplantae</taxon>
        <taxon>Streptophyta</taxon>
        <taxon>Embryophyta</taxon>
        <taxon>Tracheophyta</taxon>
        <taxon>Spermatophyta</taxon>
        <taxon>Magnoliopsida</taxon>
        <taxon>eudicotyledons</taxon>
        <taxon>Gunneridae</taxon>
        <taxon>Pentapetalae</taxon>
        <taxon>rosids</taxon>
        <taxon>malvids</taxon>
        <taxon>Malvales</taxon>
        <taxon>Malvaceae</taxon>
        <taxon>Malvoideae</taxon>
        <taxon>Hibiscus</taxon>
    </lineage>
</organism>